<keyword evidence="1" id="KW-0472">Membrane</keyword>
<dbReference type="EMBL" id="HBUE01066486">
    <property type="protein sequence ID" value="CAG6470862.1"/>
    <property type="molecule type" value="Transcribed_RNA"/>
</dbReference>
<feature type="transmembrane region" description="Helical" evidence="1">
    <location>
        <begin position="83"/>
        <end position="109"/>
    </location>
</feature>
<organism evidence="2">
    <name type="scientific">Culex pipiens</name>
    <name type="common">House mosquito</name>
    <dbReference type="NCBI Taxonomy" id="7175"/>
    <lineage>
        <taxon>Eukaryota</taxon>
        <taxon>Metazoa</taxon>
        <taxon>Ecdysozoa</taxon>
        <taxon>Arthropoda</taxon>
        <taxon>Hexapoda</taxon>
        <taxon>Insecta</taxon>
        <taxon>Pterygota</taxon>
        <taxon>Neoptera</taxon>
        <taxon>Endopterygota</taxon>
        <taxon>Diptera</taxon>
        <taxon>Nematocera</taxon>
        <taxon>Culicoidea</taxon>
        <taxon>Culicidae</taxon>
        <taxon>Culicinae</taxon>
        <taxon>Culicini</taxon>
        <taxon>Culex</taxon>
        <taxon>Culex</taxon>
    </lineage>
</organism>
<dbReference type="AlphaFoldDB" id="A0A8D8FHR2"/>
<accession>A0A8D8FHR2</accession>
<sequence length="119" mass="13222">MSGAPSPTLSLSSGTIAKRSLTGAATAGGHVRWPADVATMPILALVVDRRRNASWSEPFMNVSASVCVTRILSDFYFYSRLSFFLFCYFVSLLLLSSTLYRVTLFSYFLHTDTLSRIYS</sequence>
<evidence type="ECO:0000256" key="1">
    <source>
        <dbReference type="SAM" id="Phobius"/>
    </source>
</evidence>
<proteinExistence type="predicted"/>
<name>A0A8D8FHR2_CULPI</name>
<keyword evidence="1" id="KW-0812">Transmembrane</keyword>
<keyword evidence="1" id="KW-1133">Transmembrane helix</keyword>
<reference evidence="2" key="1">
    <citation type="submission" date="2021-05" db="EMBL/GenBank/DDBJ databases">
        <authorList>
            <person name="Alioto T."/>
            <person name="Alioto T."/>
            <person name="Gomez Garrido J."/>
        </authorList>
    </citation>
    <scope>NUCLEOTIDE SEQUENCE</scope>
</reference>
<dbReference type="EMBL" id="HBUE01066487">
    <property type="protein sequence ID" value="CAG6470863.1"/>
    <property type="molecule type" value="Transcribed_RNA"/>
</dbReference>
<evidence type="ECO:0000313" key="2">
    <source>
        <dbReference type="EMBL" id="CAG6470863.1"/>
    </source>
</evidence>
<protein>
    <submittedName>
        <fullName evidence="2">(northern house mosquito) hypothetical protein</fullName>
    </submittedName>
</protein>